<organism evidence="2 3">
    <name type="scientific">Elaeis guineensis var. tenera</name>
    <name type="common">Oil palm</name>
    <dbReference type="NCBI Taxonomy" id="51953"/>
    <lineage>
        <taxon>Eukaryota</taxon>
        <taxon>Viridiplantae</taxon>
        <taxon>Streptophyta</taxon>
        <taxon>Embryophyta</taxon>
        <taxon>Tracheophyta</taxon>
        <taxon>Spermatophyta</taxon>
        <taxon>Magnoliopsida</taxon>
        <taxon>Liliopsida</taxon>
        <taxon>Arecaceae</taxon>
        <taxon>Arecoideae</taxon>
        <taxon>Cocoseae</taxon>
        <taxon>Elaeidinae</taxon>
        <taxon>Elaeis</taxon>
    </lineage>
</organism>
<dbReference type="Proteomes" id="UP000504607">
    <property type="component" value="Unplaced"/>
</dbReference>
<dbReference type="KEGG" id="egu:105060501"/>
<reference evidence="3" key="1">
    <citation type="submission" date="2025-08" db="UniProtKB">
        <authorList>
            <consortium name="RefSeq"/>
        </authorList>
    </citation>
    <scope>IDENTIFICATION</scope>
</reference>
<dbReference type="AlphaFoldDB" id="A0A6I9SFK8"/>
<evidence type="ECO:0000313" key="3">
    <source>
        <dbReference type="RefSeq" id="XP_010942541.1"/>
    </source>
</evidence>
<dbReference type="RefSeq" id="XP_010942541.1">
    <property type="nucleotide sequence ID" value="XM_010944239.3"/>
</dbReference>
<protein>
    <submittedName>
        <fullName evidence="3">Heavy metal-associated isoprenylated plant protein 47</fullName>
    </submittedName>
</protein>
<sequence length="113" mass="12720">MGKQKVVIRLSMVDAKKRSKALKIVVGLDGVTSASVDGNEKDQIVVVGDGIDSFALVRKLRKRMKYAELVSVAPEDEKKEEAKPKDIELIGWPRPNIYYDVRTINDDPWCCIM</sequence>
<evidence type="ECO:0000259" key="1">
    <source>
        <dbReference type="PROSITE" id="PS50846"/>
    </source>
</evidence>
<proteinExistence type="predicted"/>
<evidence type="ECO:0000313" key="2">
    <source>
        <dbReference type="Proteomes" id="UP000504607"/>
    </source>
</evidence>
<gene>
    <name evidence="3" type="primary">LOC105060501</name>
</gene>
<keyword evidence="2" id="KW-1185">Reference proteome</keyword>
<dbReference type="InterPro" id="IPR006121">
    <property type="entry name" value="HMA_dom"/>
</dbReference>
<dbReference type="OrthoDB" id="692882at2759"/>
<feature type="domain" description="HMA" evidence="1">
    <location>
        <begin position="3"/>
        <end position="72"/>
    </location>
</feature>
<dbReference type="GO" id="GO:0046872">
    <property type="term" value="F:metal ion binding"/>
    <property type="evidence" value="ECO:0007669"/>
    <property type="project" value="InterPro"/>
</dbReference>
<dbReference type="Gene3D" id="3.30.70.100">
    <property type="match status" value="1"/>
</dbReference>
<dbReference type="GeneID" id="105060501"/>
<dbReference type="PANTHER" id="PTHR46371">
    <property type="entry name" value="OS04G0464100 PROTEIN"/>
    <property type="match status" value="1"/>
</dbReference>
<dbReference type="InParanoid" id="A0A6I9SFK8"/>
<accession>A0A6I9SFK8</accession>
<name>A0A6I9SFK8_ELAGV</name>
<dbReference type="PROSITE" id="PS50846">
    <property type="entry name" value="HMA_2"/>
    <property type="match status" value="1"/>
</dbReference>
<dbReference type="InterPro" id="IPR044296">
    <property type="entry name" value="HIPP46"/>
</dbReference>